<gene>
    <name evidence="7" type="ORF">GSTUAT00008687001</name>
</gene>
<dbReference type="SMART" id="SM00317">
    <property type="entry name" value="SET"/>
    <property type="match status" value="1"/>
</dbReference>
<dbReference type="InterPro" id="IPR002893">
    <property type="entry name" value="Znf_MYND"/>
</dbReference>
<dbReference type="PROSITE" id="PS50865">
    <property type="entry name" value="ZF_MYND_2"/>
    <property type="match status" value="1"/>
</dbReference>
<keyword evidence="2 4" id="KW-0863">Zinc-finger</keyword>
<dbReference type="SUPFAM" id="SSF82199">
    <property type="entry name" value="SET domain"/>
    <property type="match status" value="1"/>
</dbReference>
<evidence type="ECO:0000259" key="5">
    <source>
        <dbReference type="PROSITE" id="PS50280"/>
    </source>
</evidence>
<dbReference type="InterPro" id="IPR050869">
    <property type="entry name" value="H3K4_H4K5_MeTrfase"/>
</dbReference>
<dbReference type="EMBL" id="LN891231">
    <property type="protein sequence ID" value="CUS07235.1"/>
    <property type="molecule type" value="Genomic_DNA"/>
</dbReference>
<dbReference type="Pfam" id="PF01753">
    <property type="entry name" value="zf-MYND"/>
    <property type="match status" value="1"/>
</dbReference>
<evidence type="ECO:0000256" key="1">
    <source>
        <dbReference type="ARBA" id="ARBA00022723"/>
    </source>
</evidence>
<evidence type="ECO:0000313" key="7">
    <source>
        <dbReference type="EMBL" id="CUS07235.1"/>
    </source>
</evidence>
<evidence type="ECO:0000256" key="2">
    <source>
        <dbReference type="ARBA" id="ARBA00022771"/>
    </source>
</evidence>
<reference evidence="7" key="1">
    <citation type="submission" date="2015-10" db="EMBL/GenBank/DDBJ databases">
        <authorList>
            <person name="Regsiter A."/>
            <person name="william w."/>
        </authorList>
    </citation>
    <scope>NUCLEOTIDE SEQUENCE</scope>
    <source>
        <strain evidence="7">Montdore</strain>
    </source>
</reference>
<evidence type="ECO:0000256" key="3">
    <source>
        <dbReference type="ARBA" id="ARBA00022833"/>
    </source>
</evidence>
<proteinExistence type="predicted"/>
<keyword evidence="8" id="KW-1185">Reference proteome</keyword>
<evidence type="ECO:0000256" key="4">
    <source>
        <dbReference type="PROSITE-ProRule" id="PRU00134"/>
    </source>
</evidence>
<dbReference type="PANTHER" id="PTHR12197:SF251">
    <property type="entry name" value="EG:BACR7C10.4 PROTEIN"/>
    <property type="match status" value="1"/>
</dbReference>
<keyword evidence="3" id="KW-0862">Zinc</keyword>
<feature type="domain" description="SET" evidence="5">
    <location>
        <begin position="13"/>
        <end position="262"/>
    </location>
</feature>
<dbReference type="GO" id="GO:0008270">
    <property type="term" value="F:zinc ion binding"/>
    <property type="evidence" value="ECO:0007669"/>
    <property type="project" value="UniProtKB-KW"/>
</dbReference>
<evidence type="ECO:0000313" key="8">
    <source>
        <dbReference type="Proteomes" id="UP001412239"/>
    </source>
</evidence>
<dbReference type="Gene3D" id="1.10.220.160">
    <property type="match status" value="1"/>
</dbReference>
<dbReference type="AlphaFoldDB" id="A0A292PKL8"/>
<dbReference type="PANTHER" id="PTHR12197">
    <property type="entry name" value="HISTONE-LYSINE N-METHYLTRANSFERASE SMYD"/>
    <property type="match status" value="1"/>
</dbReference>
<keyword evidence="1" id="KW-0479">Metal-binding</keyword>
<dbReference type="InterPro" id="IPR001214">
    <property type="entry name" value="SET_dom"/>
</dbReference>
<dbReference type="Proteomes" id="UP001412239">
    <property type="component" value="Unassembled WGS sequence"/>
</dbReference>
<name>A0A292PKL8_9PEZI</name>
<protein>
    <submittedName>
        <fullName evidence="7">Uncharacterized protein</fullName>
    </submittedName>
</protein>
<sequence>MQTSLHQTPPNLSEIAIPTTKMSKAVRRHSSRGGRGLFTTTAIPAGTQILSIPKPLVTVPSDAHLQSTCSNCLHHAPDTPSILTTYNPPRKLFACLGCKVVRYCGKECQTEDWKRVHKHECKTFAELPRALPGSVRVTTRVLMQNAEEEVLAQCEDHVERFRTEAGGKRWEVVFVMGKGAHGYSGTRKGEEEVRRLICAVLVNSMTLVTETFDPIGIAFDPLAASINHDCTPNSVILFDGRVLQVRALEDIPANAEILISYIDNTAPRERRQLELSEKYFFTCACSRCTSPAGPTDGFLCTCGGIGLPSHEAVLCGKCTRALPVTVDVEVLEQIAWSALDSDKSDEMISSLKHLHKSPVWPLPRQPLAALHLALVQSEYIPSGNWERALLHYLLAYLRLDPVFYPQRFHPVRVVHGFMLANLFLQVPGVDCGKVVWGLLCECAAQVGRSHGDGGGFAGVIARKKEEVRGDLEKEEQTRGWVRLRLEDIGLEAEMGKVVGMVEGLVKELKMR</sequence>
<dbReference type="PROSITE" id="PS50280">
    <property type="entry name" value="SET"/>
    <property type="match status" value="1"/>
</dbReference>
<dbReference type="GO" id="GO:0005634">
    <property type="term" value="C:nucleus"/>
    <property type="evidence" value="ECO:0007669"/>
    <property type="project" value="TreeGrafter"/>
</dbReference>
<dbReference type="InterPro" id="IPR046341">
    <property type="entry name" value="SET_dom_sf"/>
</dbReference>
<feature type="domain" description="MYND-type" evidence="6">
    <location>
        <begin position="69"/>
        <end position="121"/>
    </location>
</feature>
<evidence type="ECO:0000259" key="6">
    <source>
        <dbReference type="PROSITE" id="PS50865"/>
    </source>
</evidence>
<accession>A0A292PKL8</accession>
<dbReference type="Gene3D" id="6.10.140.2220">
    <property type="match status" value="1"/>
</dbReference>
<dbReference type="Gene3D" id="2.170.270.10">
    <property type="entry name" value="SET domain"/>
    <property type="match status" value="1"/>
</dbReference>
<organism evidence="7 8">
    <name type="scientific">Tuber aestivum</name>
    <name type="common">summer truffle</name>
    <dbReference type="NCBI Taxonomy" id="59557"/>
    <lineage>
        <taxon>Eukaryota</taxon>
        <taxon>Fungi</taxon>
        <taxon>Dikarya</taxon>
        <taxon>Ascomycota</taxon>
        <taxon>Pezizomycotina</taxon>
        <taxon>Pezizomycetes</taxon>
        <taxon>Pezizales</taxon>
        <taxon>Tuberaceae</taxon>
        <taxon>Tuber</taxon>
    </lineage>
</organism>
<dbReference type="Pfam" id="PF00856">
    <property type="entry name" value="SET"/>
    <property type="match status" value="1"/>
</dbReference>